<keyword evidence="5" id="KW-1185">Reference proteome</keyword>
<dbReference type="AlphaFoldDB" id="A0A3S4RVS1"/>
<name>A0A3S4RVS1_9ACTO</name>
<dbReference type="KEGG" id="ahw:NCTC11636_00785"/>
<dbReference type="Proteomes" id="UP000266895">
    <property type="component" value="Chromosome"/>
</dbReference>
<dbReference type="Gene3D" id="3.40.50.450">
    <property type="match status" value="1"/>
</dbReference>
<evidence type="ECO:0000313" key="4">
    <source>
        <dbReference type="EMBL" id="VEG26932.1"/>
    </source>
</evidence>
<dbReference type="InterPro" id="IPR003488">
    <property type="entry name" value="DprA"/>
</dbReference>
<gene>
    <name evidence="4" type="primary">smf</name>
    <name evidence="4" type="ORF">NCTC11636_00785</name>
</gene>
<feature type="compositionally biased region" description="Basic and acidic residues" evidence="2">
    <location>
        <begin position="167"/>
        <end position="186"/>
    </location>
</feature>
<dbReference type="RefSeq" id="WP_126381948.1">
    <property type="nucleotide sequence ID" value="NZ_LR134350.1"/>
</dbReference>
<feature type="region of interest" description="Disordered" evidence="2">
    <location>
        <begin position="139"/>
        <end position="193"/>
    </location>
</feature>
<organism evidence="4 5">
    <name type="scientific">Actinomyces howellii</name>
    <dbReference type="NCBI Taxonomy" id="52771"/>
    <lineage>
        <taxon>Bacteria</taxon>
        <taxon>Bacillati</taxon>
        <taxon>Actinomycetota</taxon>
        <taxon>Actinomycetes</taxon>
        <taxon>Actinomycetales</taxon>
        <taxon>Actinomycetaceae</taxon>
        <taxon>Actinomyces</taxon>
    </lineage>
</organism>
<dbReference type="Pfam" id="PF02481">
    <property type="entry name" value="DNA_processg_A"/>
    <property type="match status" value="1"/>
</dbReference>
<proteinExistence type="inferred from homology"/>
<dbReference type="InterPro" id="IPR057666">
    <property type="entry name" value="DrpA_SLOG"/>
</dbReference>
<protein>
    <submittedName>
        <fullName evidence="4">Transposase and inactivated derivatives</fullName>
    </submittedName>
</protein>
<dbReference type="PANTHER" id="PTHR43022:SF1">
    <property type="entry name" value="PROTEIN SMF"/>
    <property type="match status" value="1"/>
</dbReference>
<dbReference type="OrthoDB" id="9785707at2"/>
<feature type="compositionally biased region" description="Pro residues" evidence="2">
    <location>
        <begin position="157"/>
        <end position="166"/>
    </location>
</feature>
<evidence type="ECO:0000313" key="5">
    <source>
        <dbReference type="Proteomes" id="UP000266895"/>
    </source>
</evidence>
<sequence>MTRLPYDLGDEALARATWARLAEPADAAACLLVSALGAGGALEWLLAEALDPDGGPRPDPRPPAPTSGDPGTASRTWAGAAARWAPRLAGLDIRRELGVLESVGGSLLIPGDPWWPVGLDALDRPPHCLWVRGDPALLATGPQGRGAQAATADDLPEPPPSSGPPGRPEDEAHEGGTVRTRTREDLLPSGPGAGRALAVVGARASSAYGERVAADMSGDLTRQGVLVVSGGAFGIDAAAHRGALCEGPTLTVSAGGVERLYPRGNTDLLEEVISTGALVAEVPPGCQPGRHRFLTRNRLIAALSDATVVVEAAWRSGALSTAHHAQELGRPVGAVPGPVSSMGSVGCHRLLRAGAVCVTDAQEALELVTPLGATDPDGDKARDPLHAGAGLLDGLDGDASRVMDAMPARGWAGPAALARSAGLSEKATEAALGLLELAARVESDGSRWRRRRR</sequence>
<dbReference type="SUPFAM" id="SSF102405">
    <property type="entry name" value="MCP/YpsA-like"/>
    <property type="match status" value="1"/>
</dbReference>
<feature type="region of interest" description="Disordered" evidence="2">
    <location>
        <begin position="50"/>
        <end position="76"/>
    </location>
</feature>
<evidence type="ECO:0000256" key="1">
    <source>
        <dbReference type="ARBA" id="ARBA00006525"/>
    </source>
</evidence>
<dbReference type="PANTHER" id="PTHR43022">
    <property type="entry name" value="PROTEIN SMF"/>
    <property type="match status" value="1"/>
</dbReference>
<dbReference type="EMBL" id="LR134350">
    <property type="protein sequence ID" value="VEG26932.1"/>
    <property type="molecule type" value="Genomic_DNA"/>
</dbReference>
<accession>A0A3S4RVS1</accession>
<feature type="compositionally biased region" description="Low complexity" evidence="2">
    <location>
        <begin position="66"/>
        <end position="76"/>
    </location>
</feature>
<comment type="similarity">
    <text evidence="1">Belongs to the DprA/Smf family.</text>
</comment>
<reference evidence="4 5" key="1">
    <citation type="submission" date="2018-12" db="EMBL/GenBank/DDBJ databases">
        <authorList>
            <consortium name="Pathogen Informatics"/>
        </authorList>
    </citation>
    <scope>NUCLEOTIDE SEQUENCE [LARGE SCALE GENOMIC DNA]</scope>
    <source>
        <strain evidence="4 5">NCTC11636</strain>
    </source>
</reference>
<feature type="domain" description="Smf/DprA SLOG" evidence="3">
    <location>
        <begin position="195"/>
        <end position="367"/>
    </location>
</feature>
<evidence type="ECO:0000256" key="2">
    <source>
        <dbReference type="SAM" id="MobiDB-lite"/>
    </source>
</evidence>
<dbReference type="GO" id="GO:0009294">
    <property type="term" value="P:DNA-mediated transformation"/>
    <property type="evidence" value="ECO:0007669"/>
    <property type="project" value="InterPro"/>
</dbReference>
<evidence type="ECO:0000259" key="3">
    <source>
        <dbReference type="Pfam" id="PF02481"/>
    </source>
</evidence>